<accession>A0A149VVY2</accession>
<gene>
    <name evidence="2" type="ORF">FEMY_21450</name>
</gene>
<dbReference type="RefSeq" id="WP_062188482.1">
    <property type="nucleotide sequence ID" value="NZ_LRRD01000072.1"/>
</dbReference>
<sequence>MADLKRSEIRAIESAIAFPRGFGYVLDFSDRTFEEYFQDEFRIEIYSEQFSTCGTSKRNRLLSYLQQADNSSALRVLRSLWDLREGILSEHEGLMGLEDAVKDGEPFRKVIERLQGEPESVSTDGIQTFSSDRTLEELVADIERSLAANKPEVAIDHLHTYCMKRFSHLLSVRGIECGDDEPLHSRFGKYRKQLVSERQLHEFTDRALKSFISILESFNDLRNNHSLAHDNKILETFEARFIFSSINAMLVMIRTLEAGRYES</sequence>
<keyword evidence="3" id="KW-1185">Reference proteome</keyword>
<name>A0A149VVY2_9PROT</name>
<dbReference type="AlphaFoldDB" id="A0A149VVY2"/>
<dbReference type="PATRIC" id="fig|1789004.3.peg.2230"/>
<proteinExistence type="predicted"/>
<evidence type="ECO:0000313" key="3">
    <source>
        <dbReference type="Proteomes" id="UP000075653"/>
    </source>
</evidence>
<comment type="caution">
    <text evidence="2">The sequence shown here is derived from an EMBL/GenBank/DDBJ whole genome shotgun (WGS) entry which is preliminary data.</text>
</comment>
<protein>
    <recommendedName>
        <fullName evidence="1">Abortive infection protein-like C-terminal domain-containing protein</fullName>
    </recommendedName>
</protein>
<dbReference type="Proteomes" id="UP000075653">
    <property type="component" value="Unassembled WGS sequence"/>
</dbReference>
<dbReference type="Pfam" id="PF14355">
    <property type="entry name" value="Abi_C"/>
    <property type="match status" value="1"/>
</dbReference>
<dbReference type="EMBL" id="LRRD01000072">
    <property type="protein sequence ID" value="KXW57336.1"/>
    <property type="molecule type" value="Genomic_DNA"/>
</dbReference>
<evidence type="ECO:0000313" key="2">
    <source>
        <dbReference type="EMBL" id="KXW57336.1"/>
    </source>
</evidence>
<organism evidence="2 3">
    <name type="scientific">Ferrovum myxofaciens</name>
    <dbReference type="NCBI Taxonomy" id="416213"/>
    <lineage>
        <taxon>Bacteria</taxon>
        <taxon>Pseudomonadati</taxon>
        <taxon>Pseudomonadota</taxon>
        <taxon>Betaproteobacteria</taxon>
        <taxon>Ferrovales</taxon>
        <taxon>Ferrovaceae</taxon>
        <taxon>Ferrovum</taxon>
    </lineage>
</organism>
<dbReference type="STRING" id="1789004.FEMY_21450"/>
<feature type="domain" description="Abortive infection protein-like C-terminal" evidence="1">
    <location>
        <begin position="188"/>
        <end position="251"/>
    </location>
</feature>
<evidence type="ECO:0000259" key="1">
    <source>
        <dbReference type="Pfam" id="PF14355"/>
    </source>
</evidence>
<dbReference type="InterPro" id="IPR026001">
    <property type="entry name" value="Abi-like_C"/>
</dbReference>
<reference evidence="2 3" key="1">
    <citation type="submission" date="2016-01" db="EMBL/GenBank/DDBJ databases">
        <title>Genome sequence of the acidophilic iron oxidising Ferrovum strain Z-31.</title>
        <authorList>
            <person name="Poehlein A."/>
            <person name="Ullrich S.R."/>
            <person name="Schloemann M."/>
            <person name="Muehling M."/>
            <person name="Daniel R."/>
        </authorList>
    </citation>
    <scope>NUCLEOTIDE SEQUENCE [LARGE SCALE GENOMIC DNA]</scope>
    <source>
        <strain evidence="2 3">Z-31</strain>
    </source>
</reference>